<dbReference type="Pfam" id="PF13546">
    <property type="entry name" value="DDE_5"/>
    <property type="match status" value="1"/>
</dbReference>
<dbReference type="AlphaFoldDB" id="A0A6J4MHA1"/>
<proteinExistence type="predicted"/>
<feature type="transmembrane region" description="Helical" evidence="1">
    <location>
        <begin position="352"/>
        <end position="371"/>
    </location>
</feature>
<accession>A0A6J4MHA1</accession>
<dbReference type="NCBIfam" id="NF033540">
    <property type="entry name" value="transpos_IS701"/>
    <property type="match status" value="1"/>
</dbReference>
<reference evidence="3" key="1">
    <citation type="submission" date="2020-02" db="EMBL/GenBank/DDBJ databases">
        <authorList>
            <person name="Meier V. D."/>
        </authorList>
    </citation>
    <scope>NUCLEOTIDE SEQUENCE</scope>
    <source>
        <strain evidence="3">AVDCRST_MAG84</strain>
    </source>
</reference>
<name>A0A6J4MHA1_9CYAN</name>
<dbReference type="PANTHER" id="PTHR33627:SF1">
    <property type="entry name" value="TRANSPOSASE"/>
    <property type="match status" value="1"/>
</dbReference>
<protein>
    <submittedName>
        <fullName evidence="3">Mobile element protein</fullName>
    </submittedName>
</protein>
<dbReference type="InterPro" id="IPR039365">
    <property type="entry name" value="IS701-like"/>
</dbReference>
<organism evidence="3">
    <name type="scientific">uncultured Microcoleus sp</name>
    <dbReference type="NCBI Taxonomy" id="259945"/>
    <lineage>
        <taxon>Bacteria</taxon>
        <taxon>Bacillati</taxon>
        <taxon>Cyanobacteriota</taxon>
        <taxon>Cyanophyceae</taxon>
        <taxon>Oscillatoriophycideae</taxon>
        <taxon>Oscillatoriales</taxon>
        <taxon>Microcoleaceae</taxon>
        <taxon>Microcoleus</taxon>
        <taxon>environmental samples</taxon>
    </lineage>
</organism>
<evidence type="ECO:0000259" key="2">
    <source>
        <dbReference type="Pfam" id="PF13546"/>
    </source>
</evidence>
<keyword evidence="1" id="KW-0472">Membrane</keyword>
<dbReference type="EMBL" id="CADCTZ010000624">
    <property type="protein sequence ID" value="CAA9357430.1"/>
    <property type="molecule type" value="Genomic_DNA"/>
</dbReference>
<keyword evidence="1" id="KW-0812">Transmembrane</keyword>
<evidence type="ECO:0000256" key="1">
    <source>
        <dbReference type="SAM" id="Phobius"/>
    </source>
</evidence>
<feature type="domain" description="Transposase IS701-like DDE" evidence="2">
    <location>
        <begin position="20"/>
        <end position="231"/>
    </location>
</feature>
<gene>
    <name evidence="3" type="ORF">AVDCRST_MAG84-3238</name>
</gene>
<dbReference type="PANTHER" id="PTHR33627">
    <property type="entry name" value="TRANSPOSASE"/>
    <property type="match status" value="1"/>
</dbReference>
<sequence length="421" mass="48356">MKETTPAAMPPCFDRWCQRFDDIFGHLAQKREFRNYLGGLLGESERKNLSQMAANAVGVTYHKLHHFLTAAPWSFNEVNQRRLDVMNQCNQTKISRGFSLIIDDSGHRKSGNFTDGVGRQYIGQIGKTDNGVVIVTSHLYDGKKSLPLDIELYKKADSLPEGKEDPEFKKKPEIAINLIDKTLARGYKPGIVLMDAGYGNNTSFLQELENRKLKYIGGIAKNRKVIIQKTENETEEIRADNLTKALPVEAFTKIQLNLERPRTVWVAIKEVELSKCTGKKVIAIVMNADTFDTATEIDYLMSNVDLSTATEEWIVKNYSQRNWVEVFYREAKGWLGLNEYQIRDETSLKRHFIMVFCAYTFILWHTLTGGLRRRWANKSLNTFTDALEAFRTAISFRFVKWLNQNWDVFSAYKASLGFVWA</sequence>
<keyword evidence="1" id="KW-1133">Transmembrane helix</keyword>
<dbReference type="InterPro" id="IPR012337">
    <property type="entry name" value="RNaseH-like_sf"/>
</dbReference>
<dbReference type="SUPFAM" id="SSF53098">
    <property type="entry name" value="Ribonuclease H-like"/>
    <property type="match status" value="1"/>
</dbReference>
<dbReference type="InterPro" id="IPR038721">
    <property type="entry name" value="IS701-like_DDE_dom"/>
</dbReference>
<evidence type="ECO:0000313" key="3">
    <source>
        <dbReference type="EMBL" id="CAA9357430.1"/>
    </source>
</evidence>